<protein>
    <submittedName>
        <fullName evidence="4">Alkyl hydroperoxide reductase subunit C/ Thiol specific antioxidant domain-containing protein</fullName>
    </submittedName>
</protein>
<dbReference type="SUPFAM" id="SSF52833">
    <property type="entry name" value="Thioredoxin-like"/>
    <property type="match status" value="1"/>
</dbReference>
<evidence type="ECO:0000313" key="3">
    <source>
        <dbReference type="Proteomes" id="UP000887566"/>
    </source>
</evidence>
<dbReference type="Pfam" id="PF00578">
    <property type="entry name" value="AhpC-TSA"/>
    <property type="match status" value="1"/>
</dbReference>
<evidence type="ECO:0000313" key="4">
    <source>
        <dbReference type="WBParaSite" id="PSAMB.scaffold645size44629.g7614.t1"/>
    </source>
</evidence>
<dbReference type="Proteomes" id="UP000887566">
    <property type="component" value="Unplaced"/>
</dbReference>
<evidence type="ECO:0000259" key="2">
    <source>
        <dbReference type="Pfam" id="PF00578"/>
    </source>
</evidence>
<dbReference type="WBParaSite" id="PSAMB.scaffold645size44629.g7614.t1">
    <property type="protein sequence ID" value="PSAMB.scaffold645size44629.g7614.t1"/>
    <property type="gene ID" value="PSAMB.scaffold645size44629.g7614"/>
</dbReference>
<feature type="region of interest" description="Disordered" evidence="1">
    <location>
        <begin position="357"/>
        <end position="377"/>
    </location>
</feature>
<organism evidence="3 4">
    <name type="scientific">Plectus sambesii</name>
    <dbReference type="NCBI Taxonomy" id="2011161"/>
    <lineage>
        <taxon>Eukaryota</taxon>
        <taxon>Metazoa</taxon>
        <taxon>Ecdysozoa</taxon>
        <taxon>Nematoda</taxon>
        <taxon>Chromadorea</taxon>
        <taxon>Plectida</taxon>
        <taxon>Plectina</taxon>
        <taxon>Plectoidea</taxon>
        <taxon>Plectidae</taxon>
        <taxon>Plectus</taxon>
    </lineage>
</organism>
<feature type="domain" description="Alkyl hydroperoxide reductase subunit C/ Thiol specific antioxidant" evidence="2">
    <location>
        <begin position="150"/>
        <end position="227"/>
    </location>
</feature>
<reference evidence="4" key="1">
    <citation type="submission" date="2022-11" db="UniProtKB">
        <authorList>
            <consortium name="WormBaseParasite"/>
        </authorList>
    </citation>
    <scope>IDENTIFICATION</scope>
</reference>
<name>A0A914X356_9BILA</name>
<dbReference type="AlphaFoldDB" id="A0A914X356"/>
<dbReference type="InterPro" id="IPR036249">
    <property type="entry name" value="Thioredoxin-like_sf"/>
</dbReference>
<dbReference type="Gene3D" id="3.40.30.10">
    <property type="entry name" value="Glutaredoxin"/>
    <property type="match status" value="1"/>
</dbReference>
<dbReference type="GO" id="GO:0016209">
    <property type="term" value="F:antioxidant activity"/>
    <property type="evidence" value="ECO:0007669"/>
    <property type="project" value="InterPro"/>
</dbReference>
<dbReference type="GO" id="GO:0016491">
    <property type="term" value="F:oxidoreductase activity"/>
    <property type="evidence" value="ECO:0007669"/>
    <property type="project" value="InterPro"/>
</dbReference>
<proteinExistence type="predicted"/>
<evidence type="ECO:0000256" key="1">
    <source>
        <dbReference type="SAM" id="MobiDB-lite"/>
    </source>
</evidence>
<accession>A0A914X356</accession>
<dbReference type="InterPro" id="IPR000866">
    <property type="entry name" value="AhpC/TSA"/>
</dbReference>
<sequence>MESKGGIDAALTAAAQHCESILQSCQMKFSETNDLNKFFEYFNKASPHSSLISHYAGLYSILDIEGDQSYFYHMIQMEGNDIDQTMLTRFKNAEKKWDMFVNTIDSLLADERKRRASKSPITLKEDMRFIECGEKMSNITLQNAISANSACKYTLLIMVRYMGCEDCLEHVMAAHERVADFASRNCRLLVVCRATREGATLWRKMIGLQMPVLADEFGDLIQAIDFRLSVAMFANSAYVHKCAQRSSQRVSSRESAYRLDDAHNCIYQLGGDVLIDDKRHVLFVHKSRTPKDRLSIDDLLQKIPIEHKAATVDEELSSYSLRSDAVPAVKFQQTNGDRPIVDIEVGPPTVPITKVKPLRSPPPQTNSNQTGGCCIMM</sequence>
<keyword evidence="3" id="KW-1185">Reference proteome</keyword>